<dbReference type="PANTHER" id="PTHR12935">
    <property type="entry name" value="GAMMA-GLUTAMYLCYCLOTRANSFERASE"/>
    <property type="match status" value="1"/>
</dbReference>
<evidence type="ECO:0000259" key="3">
    <source>
        <dbReference type="Pfam" id="PF06094"/>
    </source>
</evidence>
<dbReference type="SUPFAM" id="SSF110857">
    <property type="entry name" value="Gamma-glutamyl cyclotransferase-like"/>
    <property type="match status" value="1"/>
</dbReference>
<dbReference type="GeneID" id="77461844"/>
<dbReference type="InterPro" id="IPR017939">
    <property type="entry name" value="G-Glutamylcylcotransferase"/>
</dbReference>
<reference evidence="4 5" key="1">
    <citation type="submission" date="2018-06" db="EMBL/GenBank/DDBJ databases">
        <authorList>
            <consortium name="Pathogen Informatics"/>
            <person name="Doyle S."/>
        </authorList>
    </citation>
    <scope>NUCLEOTIDE SEQUENCE [LARGE SCALE GENOMIC DNA]</scope>
    <source>
        <strain evidence="4 5">NCTC11087</strain>
    </source>
</reference>
<dbReference type="Proteomes" id="UP000255523">
    <property type="component" value="Unassembled WGS sequence"/>
</dbReference>
<feature type="domain" description="Gamma-glutamylcyclotransferase AIG2-like" evidence="3">
    <location>
        <begin position="12"/>
        <end position="119"/>
    </location>
</feature>
<feature type="binding site" evidence="2">
    <location>
        <begin position="11"/>
        <end position="16"/>
    </location>
    <ligand>
        <name>substrate</name>
    </ligand>
</feature>
<name>A0A380LQ80_9FIRM</name>
<sequence length="151" mass="17530">MKEQEFLKLAYAAYGSNLHLKQMEVRCPTAECIGKGYLEDYQLVFGKRGFLDVVPCPGQKVQVGLFKVTDTDLQALDEYEEYPELYDRITVSIQTESKEKIQAFVYKMNPYDTMEKPTDAYWTTINEGYDNFSFDKKDLEDALSKIDEEVK</sequence>
<dbReference type="GO" id="GO:0003839">
    <property type="term" value="F:gamma-glutamylcyclotransferase activity"/>
    <property type="evidence" value="ECO:0007669"/>
    <property type="project" value="InterPro"/>
</dbReference>
<dbReference type="CDD" id="cd06661">
    <property type="entry name" value="GGCT_like"/>
    <property type="match status" value="1"/>
</dbReference>
<accession>A0A380LQ80</accession>
<dbReference type="InterPro" id="IPR013024">
    <property type="entry name" value="GGCT-like"/>
</dbReference>
<dbReference type="InterPro" id="IPR009288">
    <property type="entry name" value="AIG2-like_dom"/>
</dbReference>
<keyword evidence="1" id="KW-0456">Lyase</keyword>
<evidence type="ECO:0000313" key="5">
    <source>
        <dbReference type="Proteomes" id="UP000255523"/>
    </source>
</evidence>
<evidence type="ECO:0000256" key="2">
    <source>
        <dbReference type="PIRSR" id="PIRSR617939-2"/>
    </source>
</evidence>
<evidence type="ECO:0000313" key="4">
    <source>
        <dbReference type="EMBL" id="SUO03986.1"/>
    </source>
</evidence>
<protein>
    <submittedName>
        <fullName evidence="4">AIG2-like family</fullName>
    </submittedName>
</protein>
<organism evidence="4 5">
    <name type="scientific">Faecalicoccus pleomorphus</name>
    <dbReference type="NCBI Taxonomy" id="1323"/>
    <lineage>
        <taxon>Bacteria</taxon>
        <taxon>Bacillati</taxon>
        <taxon>Bacillota</taxon>
        <taxon>Erysipelotrichia</taxon>
        <taxon>Erysipelotrichales</taxon>
        <taxon>Erysipelotrichaceae</taxon>
        <taxon>Faecalicoccus</taxon>
    </lineage>
</organism>
<dbReference type="OrthoDB" id="158990at2"/>
<keyword evidence="5" id="KW-1185">Reference proteome</keyword>
<evidence type="ECO:0000256" key="1">
    <source>
        <dbReference type="ARBA" id="ARBA00023239"/>
    </source>
</evidence>
<dbReference type="RefSeq" id="WP_022789305.1">
    <property type="nucleotide sequence ID" value="NZ_JACJIZ010000001.1"/>
</dbReference>
<gene>
    <name evidence="4" type="ORF">NCTC11087_00870</name>
</gene>
<dbReference type="InterPro" id="IPR036568">
    <property type="entry name" value="GGCT-like_sf"/>
</dbReference>
<dbReference type="Gene3D" id="3.10.490.10">
    <property type="entry name" value="Gamma-glutamyl cyclotransferase-like"/>
    <property type="match status" value="1"/>
</dbReference>
<proteinExistence type="predicted"/>
<dbReference type="Pfam" id="PF06094">
    <property type="entry name" value="GGACT"/>
    <property type="match status" value="1"/>
</dbReference>
<dbReference type="EMBL" id="UHFX01000003">
    <property type="protein sequence ID" value="SUO03986.1"/>
    <property type="molecule type" value="Genomic_DNA"/>
</dbReference>
<dbReference type="AlphaFoldDB" id="A0A380LQ80"/>
<dbReference type="PANTHER" id="PTHR12935:SF0">
    <property type="entry name" value="GAMMA-GLUTAMYLCYCLOTRANSFERASE"/>
    <property type="match status" value="1"/>
</dbReference>